<evidence type="ECO:0000313" key="3">
    <source>
        <dbReference type="Proteomes" id="UP001610334"/>
    </source>
</evidence>
<proteinExistence type="predicted"/>
<dbReference type="EMBL" id="JBFXLT010000118">
    <property type="protein sequence ID" value="KAL2808212.1"/>
    <property type="molecule type" value="Genomic_DNA"/>
</dbReference>
<protein>
    <submittedName>
        <fullName evidence="2">Uncharacterized protein</fullName>
    </submittedName>
</protein>
<gene>
    <name evidence="2" type="ORF">BJX63DRAFT_409918</name>
</gene>
<sequence length="362" mass="41143">MCRSKTMSALNMLLFLCLIGLSAARALYPSDTSGFPFLVPRQEDEAVAFACEPQCELTSCAGGFCPVSLAKRNIRNWETEYSEWERANTTAVRRDTNSLVRRVFRYNTNSDRYNGRAPTRAEADAYLPAALVNDRENDQYGPVEGFFDGTEAPVMLQREFGDESFQWGTGGLHGCTMVAVISRRAVWMAHFWEVYSHSKQTTTNPTSDSYRAFRQRIIDAFRGNEVAAPVVPRRNGKPYRIPNGVPINRNLFNGENDGTRIIIMTPNPLGSRGAARNNERYHDRHEIMVQELREHVGGDPRVDTYIYSALNYAIPAEHALENTQRRGMCVFQYDVDSDGQGTKAWRLLYEQQFYSGIIEEEE</sequence>
<dbReference type="Proteomes" id="UP001610334">
    <property type="component" value="Unassembled WGS sequence"/>
</dbReference>
<accession>A0ABR4GZY7</accession>
<evidence type="ECO:0000313" key="2">
    <source>
        <dbReference type="EMBL" id="KAL2808212.1"/>
    </source>
</evidence>
<name>A0ABR4GZY7_9EURO</name>
<keyword evidence="1" id="KW-0732">Signal</keyword>
<feature type="chain" id="PRO_5046303185" evidence="1">
    <location>
        <begin position="25"/>
        <end position="362"/>
    </location>
</feature>
<organism evidence="2 3">
    <name type="scientific">Aspergillus granulosus</name>
    <dbReference type="NCBI Taxonomy" id="176169"/>
    <lineage>
        <taxon>Eukaryota</taxon>
        <taxon>Fungi</taxon>
        <taxon>Dikarya</taxon>
        <taxon>Ascomycota</taxon>
        <taxon>Pezizomycotina</taxon>
        <taxon>Eurotiomycetes</taxon>
        <taxon>Eurotiomycetidae</taxon>
        <taxon>Eurotiales</taxon>
        <taxon>Aspergillaceae</taxon>
        <taxon>Aspergillus</taxon>
        <taxon>Aspergillus subgen. Nidulantes</taxon>
    </lineage>
</organism>
<keyword evidence="3" id="KW-1185">Reference proteome</keyword>
<reference evidence="2 3" key="1">
    <citation type="submission" date="2024-07" db="EMBL/GenBank/DDBJ databases">
        <title>Section-level genome sequencing and comparative genomics of Aspergillus sections Usti and Cavernicolus.</title>
        <authorList>
            <consortium name="Lawrence Berkeley National Laboratory"/>
            <person name="Nybo J.L."/>
            <person name="Vesth T.C."/>
            <person name="Theobald S."/>
            <person name="Frisvad J.C."/>
            <person name="Larsen T.O."/>
            <person name="Kjaerboelling I."/>
            <person name="Rothschild-Mancinelli K."/>
            <person name="Lyhne E.K."/>
            <person name="Kogle M.E."/>
            <person name="Barry K."/>
            <person name="Clum A."/>
            <person name="Na H."/>
            <person name="Ledsgaard L."/>
            <person name="Lin J."/>
            <person name="Lipzen A."/>
            <person name="Kuo A."/>
            <person name="Riley R."/>
            <person name="Mondo S."/>
            <person name="Labutti K."/>
            <person name="Haridas S."/>
            <person name="Pangalinan J."/>
            <person name="Salamov A.A."/>
            <person name="Simmons B.A."/>
            <person name="Magnuson J.K."/>
            <person name="Chen J."/>
            <person name="Drula E."/>
            <person name="Henrissat B."/>
            <person name="Wiebenga A."/>
            <person name="Lubbers R.J."/>
            <person name="Gomes A.C."/>
            <person name="Makela M.R."/>
            <person name="Stajich J."/>
            <person name="Grigoriev I.V."/>
            <person name="Mortensen U.H."/>
            <person name="De Vries R.P."/>
            <person name="Baker S.E."/>
            <person name="Andersen M.R."/>
        </authorList>
    </citation>
    <scope>NUCLEOTIDE SEQUENCE [LARGE SCALE GENOMIC DNA]</scope>
    <source>
        <strain evidence="2 3">CBS 588.65</strain>
    </source>
</reference>
<evidence type="ECO:0000256" key="1">
    <source>
        <dbReference type="SAM" id="SignalP"/>
    </source>
</evidence>
<feature type="signal peptide" evidence="1">
    <location>
        <begin position="1"/>
        <end position="24"/>
    </location>
</feature>
<comment type="caution">
    <text evidence="2">The sequence shown here is derived from an EMBL/GenBank/DDBJ whole genome shotgun (WGS) entry which is preliminary data.</text>
</comment>